<protein>
    <submittedName>
        <fullName evidence="1">Uncharacterized protein</fullName>
    </submittedName>
</protein>
<dbReference type="SUPFAM" id="SSF55729">
    <property type="entry name" value="Acyl-CoA N-acyltransferases (Nat)"/>
    <property type="match status" value="1"/>
</dbReference>
<name>A0A1Z3U5D2_BREVE</name>
<dbReference type="Proteomes" id="UP000197050">
    <property type="component" value="Chromosome"/>
</dbReference>
<dbReference type="AlphaFoldDB" id="A0A1Z3U5D2"/>
<dbReference type="RefSeq" id="WP_088582152.1">
    <property type="nucleotide sequence ID" value="NZ_CP022048.2"/>
</dbReference>
<dbReference type="EMBL" id="CP022048">
    <property type="protein sequence ID" value="ASE38164.1"/>
    <property type="molecule type" value="Genomic_DNA"/>
</dbReference>
<dbReference type="GeneID" id="34014216"/>
<gene>
    <name evidence="1" type="ORF">CEP68_00805</name>
</gene>
<dbReference type="InterPro" id="IPR016181">
    <property type="entry name" value="Acyl_CoA_acyltransferase"/>
</dbReference>
<proteinExistence type="predicted"/>
<sequence>MIELSHALPKDSIETLVPGATTEIIATNVKDWKAKKPSQVPPLCLYIWDEMVHRGLAKKPFKIAPWTENADHKDGIYSFVQKELGAAPVTKVFTASMYRPGETSSFADVSLVRCYPNDIHICDVEFSDYDKPVSKDDPSSEYRGWHGLHVFPEFIERLTEVAKSQGAKRISLMVAHPPLRAVFEKYGFEVSTTEVAQRAAQIGMGFPMILEL</sequence>
<organism evidence="1 2">
    <name type="scientific">Brevundimonas vesicularis</name>
    <name type="common">Pseudomonas vesicularis</name>
    <dbReference type="NCBI Taxonomy" id="41276"/>
    <lineage>
        <taxon>Bacteria</taxon>
        <taxon>Pseudomonadati</taxon>
        <taxon>Pseudomonadota</taxon>
        <taxon>Alphaproteobacteria</taxon>
        <taxon>Caulobacterales</taxon>
        <taxon>Caulobacteraceae</taxon>
        <taxon>Brevundimonas</taxon>
    </lineage>
</organism>
<evidence type="ECO:0000313" key="1">
    <source>
        <dbReference type="EMBL" id="ASE38164.1"/>
    </source>
</evidence>
<reference evidence="2" key="1">
    <citation type="submission" date="2017-06" db="EMBL/GenBank/DDBJ databases">
        <title>FDA dAtabase for Regulatory Grade micrObial Sequences (FDA-ARGOS): Supporting development and validation of Infectious Disease Dx tests.</title>
        <authorList>
            <person name="Minogue T."/>
            <person name="Wolcott M."/>
            <person name="Wasieloski L."/>
            <person name="Aguilar W."/>
            <person name="Moore D."/>
            <person name="Tallon L."/>
            <person name="Sadzewicz L."/>
            <person name="Sengamalay N."/>
            <person name="Ott S."/>
            <person name="Godinez A."/>
            <person name="Nagaraj S."/>
            <person name="Nadendla S."/>
            <person name="Geyer C."/>
            <person name="Sichtig H."/>
        </authorList>
    </citation>
    <scope>NUCLEOTIDE SEQUENCE [LARGE SCALE GENOMIC DNA]</scope>
    <source>
        <strain evidence="2">FDAARGOS_289</strain>
    </source>
</reference>
<evidence type="ECO:0000313" key="2">
    <source>
        <dbReference type="Proteomes" id="UP000197050"/>
    </source>
</evidence>
<dbReference type="KEGG" id="bvc:CEP68_00805"/>
<accession>A0A1Z3U5D2</accession>